<reference evidence="5 6" key="1">
    <citation type="journal article" date="2016" name="Nat. Commun.">
        <title>Thousands of microbial genomes shed light on interconnected biogeochemical processes in an aquifer system.</title>
        <authorList>
            <person name="Anantharaman K."/>
            <person name="Brown C.T."/>
            <person name="Hug L.A."/>
            <person name="Sharon I."/>
            <person name="Castelle C.J."/>
            <person name="Probst A.J."/>
            <person name="Thomas B.C."/>
            <person name="Singh A."/>
            <person name="Wilkins M.J."/>
            <person name="Karaoz U."/>
            <person name="Brodie E.L."/>
            <person name="Williams K.H."/>
            <person name="Hubbard S.S."/>
            <person name="Banfield J.F."/>
        </authorList>
    </citation>
    <scope>NUCLEOTIDE SEQUENCE [LARGE SCALE GENOMIC DNA]</scope>
</reference>
<keyword evidence="1" id="KW-0645">Protease</keyword>
<dbReference type="Gene3D" id="2.30.42.10">
    <property type="match status" value="1"/>
</dbReference>
<organism evidence="5 6">
    <name type="scientific">Candidatus Falkowbacteria bacterium RIFCSPLOWO2_12_FULL_45_10</name>
    <dbReference type="NCBI Taxonomy" id="1797990"/>
    <lineage>
        <taxon>Bacteria</taxon>
        <taxon>Candidatus Falkowiibacteriota</taxon>
    </lineage>
</organism>
<evidence type="ECO:0000259" key="4">
    <source>
        <dbReference type="PROSITE" id="PS50106"/>
    </source>
</evidence>
<keyword evidence="3" id="KW-0472">Membrane</keyword>
<proteinExistence type="predicted"/>
<keyword evidence="2" id="KW-0378">Hydrolase</keyword>
<dbReference type="GO" id="GO:0004252">
    <property type="term" value="F:serine-type endopeptidase activity"/>
    <property type="evidence" value="ECO:0007669"/>
    <property type="project" value="InterPro"/>
</dbReference>
<dbReference type="InterPro" id="IPR009003">
    <property type="entry name" value="Peptidase_S1_PA"/>
</dbReference>
<dbReference type="Proteomes" id="UP000178682">
    <property type="component" value="Unassembled WGS sequence"/>
</dbReference>
<sequence>MQNKIVKILSPVLLAVIIGGAVWVAPVIFTSNGSLVAKNLQLDEQEATIRAINAVTPAVVSIIINDYQSVIIFNQDGATTQKQKKQAGSGTGFIISADGYILTNKHVAKAGNPETAEYQIILNSGKKYYAQYIGVDPLKDLGVLKIFDKDLPFVELGDSDKLVQGMSVMAIGNALGKYQNSVTKGIVSALGRSIAASDNRGNVEALDNVIQTDAQINPGNSGGPLIDLSGKVVGVNVAIDESAQSISFAIPINDAKVVIKSIREQNRIVRPRIGIRYVMLTPELATAKNLPRPSGAWIIRAEDDPDSPAILADSPAAKGGLEEGDIIIEVNAIKIEGSNTLFNVIQKYKPGNKIGLKIQRGDKIIVRTIVLDEFK</sequence>
<feature type="transmembrane region" description="Helical" evidence="3">
    <location>
        <begin position="12"/>
        <end position="29"/>
    </location>
</feature>
<keyword evidence="3" id="KW-1133">Transmembrane helix</keyword>
<comment type="caution">
    <text evidence="5">The sequence shown here is derived from an EMBL/GenBank/DDBJ whole genome shotgun (WGS) entry which is preliminary data.</text>
</comment>
<protein>
    <recommendedName>
        <fullName evidence="4">PDZ domain-containing protein</fullName>
    </recommendedName>
</protein>
<dbReference type="PANTHER" id="PTHR43343:SF3">
    <property type="entry name" value="PROTEASE DO-LIKE 8, CHLOROPLASTIC"/>
    <property type="match status" value="1"/>
</dbReference>
<evidence type="ECO:0000256" key="1">
    <source>
        <dbReference type="ARBA" id="ARBA00022670"/>
    </source>
</evidence>
<dbReference type="GO" id="GO:0006508">
    <property type="term" value="P:proteolysis"/>
    <property type="evidence" value="ECO:0007669"/>
    <property type="project" value="UniProtKB-KW"/>
</dbReference>
<dbReference type="AlphaFoldDB" id="A0A1F5RW14"/>
<dbReference type="InterPro" id="IPR001478">
    <property type="entry name" value="PDZ"/>
</dbReference>
<dbReference type="PROSITE" id="PS50106">
    <property type="entry name" value="PDZ"/>
    <property type="match status" value="1"/>
</dbReference>
<feature type="domain" description="PDZ" evidence="4">
    <location>
        <begin position="310"/>
        <end position="362"/>
    </location>
</feature>
<keyword evidence="3" id="KW-0812">Transmembrane</keyword>
<dbReference type="PANTHER" id="PTHR43343">
    <property type="entry name" value="PEPTIDASE S12"/>
    <property type="match status" value="1"/>
</dbReference>
<dbReference type="InterPro" id="IPR036034">
    <property type="entry name" value="PDZ_sf"/>
</dbReference>
<dbReference type="Pfam" id="PF13365">
    <property type="entry name" value="Trypsin_2"/>
    <property type="match status" value="1"/>
</dbReference>
<accession>A0A1F5RW14</accession>
<evidence type="ECO:0000313" key="5">
    <source>
        <dbReference type="EMBL" id="OGF18629.1"/>
    </source>
</evidence>
<gene>
    <name evidence="5" type="ORF">A3G56_02345</name>
</gene>
<dbReference type="PRINTS" id="PR00834">
    <property type="entry name" value="PROTEASES2C"/>
</dbReference>
<dbReference type="SUPFAM" id="SSF50494">
    <property type="entry name" value="Trypsin-like serine proteases"/>
    <property type="match status" value="1"/>
</dbReference>
<dbReference type="Gene3D" id="2.40.10.120">
    <property type="match status" value="1"/>
</dbReference>
<dbReference type="Pfam" id="PF13180">
    <property type="entry name" value="PDZ_2"/>
    <property type="match status" value="1"/>
</dbReference>
<evidence type="ECO:0000256" key="3">
    <source>
        <dbReference type="SAM" id="Phobius"/>
    </source>
</evidence>
<name>A0A1F5RW14_9BACT</name>
<dbReference type="InterPro" id="IPR001940">
    <property type="entry name" value="Peptidase_S1C"/>
</dbReference>
<evidence type="ECO:0000313" key="6">
    <source>
        <dbReference type="Proteomes" id="UP000178682"/>
    </source>
</evidence>
<dbReference type="SUPFAM" id="SSF50156">
    <property type="entry name" value="PDZ domain-like"/>
    <property type="match status" value="1"/>
</dbReference>
<dbReference type="EMBL" id="MFFX01000044">
    <property type="protein sequence ID" value="OGF18629.1"/>
    <property type="molecule type" value="Genomic_DNA"/>
</dbReference>
<dbReference type="InterPro" id="IPR051201">
    <property type="entry name" value="Chloro_Bact_Ser_Proteases"/>
</dbReference>
<evidence type="ECO:0000256" key="2">
    <source>
        <dbReference type="ARBA" id="ARBA00022801"/>
    </source>
</evidence>
<dbReference type="SMART" id="SM00228">
    <property type="entry name" value="PDZ"/>
    <property type="match status" value="1"/>
</dbReference>